<keyword evidence="2" id="KW-1185">Reference proteome</keyword>
<dbReference type="EMBL" id="MU858203">
    <property type="protein sequence ID" value="KAK4209500.1"/>
    <property type="molecule type" value="Genomic_DNA"/>
</dbReference>
<evidence type="ECO:0000313" key="2">
    <source>
        <dbReference type="Proteomes" id="UP001301769"/>
    </source>
</evidence>
<proteinExistence type="predicted"/>
<evidence type="ECO:0000313" key="1">
    <source>
        <dbReference type="EMBL" id="KAK4209500.1"/>
    </source>
</evidence>
<protein>
    <submittedName>
        <fullName evidence="1">Uncharacterized protein</fullName>
    </submittedName>
</protein>
<accession>A0AAN7B642</accession>
<reference evidence="1" key="2">
    <citation type="submission" date="2023-05" db="EMBL/GenBank/DDBJ databases">
        <authorList>
            <consortium name="Lawrence Berkeley National Laboratory"/>
            <person name="Steindorff A."/>
            <person name="Hensen N."/>
            <person name="Bonometti L."/>
            <person name="Westerberg I."/>
            <person name="Brannstrom I.O."/>
            <person name="Guillou S."/>
            <person name="Cros-Aarteil S."/>
            <person name="Calhoun S."/>
            <person name="Haridas S."/>
            <person name="Kuo A."/>
            <person name="Mondo S."/>
            <person name="Pangilinan J."/>
            <person name="Riley R."/>
            <person name="Labutti K."/>
            <person name="Andreopoulos B."/>
            <person name="Lipzen A."/>
            <person name="Chen C."/>
            <person name="Yanf M."/>
            <person name="Daum C."/>
            <person name="Ng V."/>
            <person name="Clum A."/>
            <person name="Ohm R."/>
            <person name="Martin F."/>
            <person name="Silar P."/>
            <person name="Natvig D."/>
            <person name="Lalanne C."/>
            <person name="Gautier V."/>
            <person name="Ament-Velasquez S.L."/>
            <person name="Kruys A."/>
            <person name="Hutchinson M.I."/>
            <person name="Powell A.J."/>
            <person name="Barry K."/>
            <person name="Miller A.N."/>
            <person name="Grigoriev I.V."/>
            <person name="Debuchy R."/>
            <person name="Gladieux P."/>
            <person name="Thoren M.H."/>
            <person name="Johannesson H."/>
        </authorList>
    </citation>
    <scope>NUCLEOTIDE SEQUENCE</scope>
    <source>
        <strain evidence="1">PSN293</strain>
    </source>
</reference>
<name>A0AAN7B642_9PEZI</name>
<dbReference type="AlphaFoldDB" id="A0AAN7B642"/>
<reference evidence="1" key="1">
    <citation type="journal article" date="2023" name="Mol. Phylogenet. Evol.">
        <title>Genome-scale phylogeny and comparative genomics of the fungal order Sordariales.</title>
        <authorList>
            <person name="Hensen N."/>
            <person name="Bonometti L."/>
            <person name="Westerberg I."/>
            <person name="Brannstrom I.O."/>
            <person name="Guillou S."/>
            <person name="Cros-Aarteil S."/>
            <person name="Calhoun S."/>
            <person name="Haridas S."/>
            <person name="Kuo A."/>
            <person name="Mondo S."/>
            <person name="Pangilinan J."/>
            <person name="Riley R."/>
            <person name="LaButti K."/>
            <person name="Andreopoulos B."/>
            <person name="Lipzen A."/>
            <person name="Chen C."/>
            <person name="Yan M."/>
            <person name="Daum C."/>
            <person name="Ng V."/>
            <person name="Clum A."/>
            <person name="Steindorff A."/>
            <person name="Ohm R.A."/>
            <person name="Martin F."/>
            <person name="Silar P."/>
            <person name="Natvig D.O."/>
            <person name="Lalanne C."/>
            <person name="Gautier V."/>
            <person name="Ament-Velasquez S.L."/>
            <person name="Kruys A."/>
            <person name="Hutchinson M.I."/>
            <person name="Powell A.J."/>
            <person name="Barry K."/>
            <person name="Miller A.N."/>
            <person name="Grigoriev I.V."/>
            <person name="Debuchy R."/>
            <person name="Gladieux P."/>
            <person name="Hiltunen Thoren M."/>
            <person name="Johannesson H."/>
        </authorList>
    </citation>
    <scope>NUCLEOTIDE SEQUENCE</scope>
    <source>
        <strain evidence="1">PSN293</strain>
    </source>
</reference>
<organism evidence="1 2">
    <name type="scientific">Rhypophila decipiens</name>
    <dbReference type="NCBI Taxonomy" id="261697"/>
    <lineage>
        <taxon>Eukaryota</taxon>
        <taxon>Fungi</taxon>
        <taxon>Dikarya</taxon>
        <taxon>Ascomycota</taxon>
        <taxon>Pezizomycotina</taxon>
        <taxon>Sordariomycetes</taxon>
        <taxon>Sordariomycetidae</taxon>
        <taxon>Sordariales</taxon>
        <taxon>Naviculisporaceae</taxon>
        <taxon>Rhypophila</taxon>
    </lineage>
</organism>
<dbReference type="Proteomes" id="UP001301769">
    <property type="component" value="Unassembled WGS sequence"/>
</dbReference>
<gene>
    <name evidence="1" type="ORF">QBC37DRAFT_51479</name>
</gene>
<comment type="caution">
    <text evidence="1">The sequence shown here is derived from an EMBL/GenBank/DDBJ whole genome shotgun (WGS) entry which is preliminary data.</text>
</comment>
<sequence>MALYWDRHILSSCPLRLGQMGPGSSARTKLLITTIDKSQETWVVSWLDRAFRSSLSGEAKTSPFPRTRSLYPAGHCSLHHGRMKKTRQRHITLVNRLFIILPRIQGFPECGNGGPTSSSFGQQEFSLGSGRMGNLDGHGPGQQHGDDHIGMLVRDIIWGAERRRRQESWLCWLCWYPSSSWPLIRGHLSGRAWAAACRPTPDTGGQRK</sequence>